<protein>
    <recommendedName>
        <fullName evidence="14">ABC transporter ATP-binding protein</fullName>
    </recommendedName>
</protein>
<feature type="domain" description="ABC transporter" evidence="10">
    <location>
        <begin position="348"/>
        <end position="582"/>
    </location>
</feature>
<evidence type="ECO:0000256" key="4">
    <source>
        <dbReference type="ARBA" id="ARBA00022692"/>
    </source>
</evidence>
<reference evidence="12" key="1">
    <citation type="submission" date="2012-11" db="EMBL/GenBank/DDBJ databases">
        <title>Dependencies among metagenomic species, viruses, plasmids and units of genetic variation.</title>
        <authorList>
            <person name="Nielsen H.B."/>
            <person name="Almeida M."/>
            <person name="Juncker A.S."/>
            <person name="Rasmussen S."/>
            <person name="Li J."/>
            <person name="Sunagawa S."/>
            <person name="Plichta D."/>
            <person name="Gautier L."/>
            <person name="Le Chatelier E."/>
            <person name="Peletier E."/>
            <person name="Bonde I."/>
            <person name="Nielsen T."/>
            <person name="Manichanh C."/>
            <person name="Arumugam M."/>
            <person name="Batto J."/>
            <person name="Santos M.B.Q.D."/>
            <person name="Blom N."/>
            <person name="Borruel N."/>
            <person name="Burgdorf K.S."/>
            <person name="Boumezbeur F."/>
            <person name="Casellas F."/>
            <person name="Dore J."/>
            <person name="Guarner F."/>
            <person name="Hansen T."/>
            <person name="Hildebrand F."/>
            <person name="Kaas R.S."/>
            <person name="Kennedy S."/>
            <person name="Kristiansen K."/>
            <person name="Kultima J.R."/>
            <person name="Leonard P."/>
            <person name="Levenez F."/>
            <person name="Lund O."/>
            <person name="Moumen B."/>
            <person name="Le Paslier D."/>
            <person name="Pons N."/>
            <person name="Pedersen O."/>
            <person name="Prifti E."/>
            <person name="Qin J."/>
            <person name="Raes J."/>
            <person name="Tap J."/>
            <person name="Tims S."/>
            <person name="Ussery D.W."/>
            <person name="Yamada T."/>
            <person name="MetaHit consortium"/>
            <person name="Renault P."/>
            <person name="Sicheritz-Ponten T."/>
            <person name="Bork P."/>
            <person name="Wang J."/>
            <person name="Brunak S."/>
            <person name="Ehrlich S.D."/>
        </authorList>
    </citation>
    <scope>NUCLEOTIDE SEQUENCE [LARGE SCALE GENOMIC DNA]</scope>
</reference>
<keyword evidence="5" id="KW-0547">Nucleotide-binding</keyword>
<dbReference type="PROSITE" id="PS50893">
    <property type="entry name" value="ABC_TRANSPORTER_2"/>
    <property type="match status" value="1"/>
</dbReference>
<feature type="transmembrane region" description="Helical" evidence="9">
    <location>
        <begin position="65"/>
        <end position="82"/>
    </location>
</feature>
<accession>R7B2C7</accession>
<dbReference type="PROSITE" id="PS50929">
    <property type="entry name" value="ABC_TM1F"/>
    <property type="match status" value="1"/>
</dbReference>
<evidence type="ECO:0000313" key="13">
    <source>
        <dbReference type="Proteomes" id="UP000018141"/>
    </source>
</evidence>
<proteinExistence type="predicted"/>
<keyword evidence="2" id="KW-0813">Transport</keyword>
<evidence type="ECO:0000256" key="1">
    <source>
        <dbReference type="ARBA" id="ARBA00004651"/>
    </source>
</evidence>
<keyword evidence="4 9" id="KW-0812">Transmembrane</keyword>
<feature type="domain" description="ABC transmembrane type-1" evidence="11">
    <location>
        <begin position="67"/>
        <end position="303"/>
    </location>
</feature>
<evidence type="ECO:0000256" key="7">
    <source>
        <dbReference type="ARBA" id="ARBA00022989"/>
    </source>
</evidence>
<dbReference type="GO" id="GO:0005524">
    <property type="term" value="F:ATP binding"/>
    <property type="evidence" value="ECO:0007669"/>
    <property type="project" value="UniProtKB-KW"/>
</dbReference>
<evidence type="ECO:0000259" key="10">
    <source>
        <dbReference type="PROSITE" id="PS50893"/>
    </source>
</evidence>
<dbReference type="InterPro" id="IPR011527">
    <property type="entry name" value="ABC1_TM_dom"/>
</dbReference>
<keyword evidence="8 9" id="KW-0472">Membrane</keyword>
<feature type="transmembrane region" description="Helical" evidence="9">
    <location>
        <begin position="21"/>
        <end position="45"/>
    </location>
</feature>
<dbReference type="SUPFAM" id="SSF90123">
    <property type="entry name" value="ABC transporter transmembrane region"/>
    <property type="match status" value="1"/>
</dbReference>
<evidence type="ECO:0000256" key="9">
    <source>
        <dbReference type="SAM" id="Phobius"/>
    </source>
</evidence>
<dbReference type="Gene3D" id="3.40.50.300">
    <property type="entry name" value="P-loop containing nucleotide triphosphate hydrolases"/>
    <property type="match status" value="1"/>
</dbReference>
<evidence type="ECO:0000313" key="12">
    <source>
        <dbReference type="EMBL" id="CDD58236.1"/>
    </source>
</evidence>
<dbReference type="Pfam" id="PF00005">
    <property type="entry name" value="ABC_tran"/>
    <property type="match status" value="1"/>
</dbReference>
<evidence type="ECO:0000256" key="6">
    <source>
        <dbReference type="ARBA" id="ARBA00022840"/>
    </source>
</evidence>
<dbReference type="Pfam" id="PF00664">
    <property type="entry name" value="ABC_membrane"/>
    <property type="match status" value="1"/>
</dbReference>
<dbReference type="GO" id="GO:0034040">
    <property type="term" value="F:ATPase-coupled lipid transmembrane transporter activity"/>
    <property type="evidence" value="ECO:0007669"/>
    <property type="project" value="TreeGrafter"/>
</dbReference>
<dbReference type="InterPro" id="IPR003593">
    <property type="entry name" value="AAA+_ATPase"/>
</dbReference>
<dbReference type="PANTHER" id="PTHR24221">
    <property type="entry name" value="ATP-BINDING CASSETTE SUB-FAMILY B"/>
    <property type="match status" value="1"/>
</dbReference>
<dbReference type="InterPro" id="IPR017871">
    <property type="entry name" value="ABC_transporter-like_CS"/>
</dbReference>
<dbReference type="PROSITE" id="PS00211">
    <property type="entry name" value="ABC_TRANSPORTER_1"/>
    <property type="match status" value="1"/>
</dbReference>
<dbReference type="FunFam" id="3.40.50.300:FF:000221">
    <property type="entry name" value="Multidrug ABC transporter ATP-binding protein"/>
    <property type="match status" value="1"/>
</dbReference>
<dbReference type="InterPro" id="IPR003439">
    <property type="entry name" value="ABC_transporter-like_ATP-bd"/>
</dbReference>
<keyword evidence="6" id="KW-0067">ATP-binding</keyword>
<dbReference type="GO" id="GO:0140359">
    <property type="term" value="F:ABC-type transporter activity"/>
    <property type="evidence" value="ECO:0007669"/>
    <property type="project" value="InterPro"/>
</dbReference>
<dbReference type="EMBL" id="CBHH010000055">
    <property type="protein sequence ID" value="CDD58236.1"/>
    <property type="molecule type" value="Genomic_DNA"/>
</dbReference>
<dbReference type="Proteomes" id="UP000018141">
    <property type="component" value="Unassembled WGS sequence"/>
</dbReference>
<dbReference type="Gene3D" id="1.20.1560.10">
    <property type="entry name" value="ABC transporter type 1, transmembrane domain"/>
    <property type="match status" value="1"/>
</dbReference>
<dbReference type="PANTHER" id="PTHR24221:SF654">
    <property type="entry name" value="ATP-BINDING CASSETTE SUB-FAMILY B MEMBER 6"/>
    <property type="match status" value="1"/>
</dbReference>
<dbReference type="GO" id="GO:0005886">
    <property type="term" value="C:plasma membrane"/>
    <property type="evidence" value="ECO:0007669"/>
    <property type="project" value="UniProtKB-SubCell"/>
</dbReference>
<feature type="transmembrane region" description="Helical" evidence="9">
    <location>
        <begin position="140"/>
        <end position="159"/>
    </location>
</feature>
<sequence length="590" mass="65696">MSIMKRGTKNTIFRELFMKNSGWFVLELACSYLAAKVLLLGNNRISDAIDAMFAGNLGECIDRQFWIYVGVLVVLGFAFTYIQSIATKIFAANMQTGFRAAAGKKLMQLEYRYFDTHTSGRVLNNFLDDVAKISDYYSEILPTIVTSAVTIVTIIFSLARLDGLLTALLLVVVPVMMLVSRLTGEKVSGLTRKHSQYHDEVNELAYDAISGINVVKSYNLEDYFKDKIKKTNRTILGFEYRRNAISSIAWVAGDIVQCAPCVILGIAALWRVQTGHITIGEMSYFMLLLDRVVPPLGMLPHYFIDARINLVSRNRLEEIMDYPSESAADGNGNSMCSTTDTGNGACAVEFKNVSFAYDTSGCVLDDFNLRIEKGRNVAIVGESGGGKSTIFKLICGFYKPDKGEVNVFGEEAGRNDYDELRSHIALVSQDTFLFPESIAWNVACGDMSVGMDRIIECCKKARIHDDIMKMPEGYATNAGERGDRLSGGQKQRIAIARALLKNAELILFDEPTASVDVENEEQIKNALEELAKNHTIMTIAHRLNTIENAECIYVLQKGRIVQKGTHRELMDSEGVYSRLYRMSSEEEADA</sequence>
<evidence type="ECO:0000259" key="11">
    <source>
        <dbReference type="PROSITE" id="PS50929"/>
    </source>
</evidence>
<evidence type="ECO:0000256" key="5">
    <source>
        <dbReference type="ARBA" id="ARBA00022741"/>
    </source>
</evidence>
<name>R7B2C7_9FIRM</name>
<evidence type="ECO:0000256" key="2">
    <source>
        <dbReference type="ARBA" id="ARBA00022448"/>
    </source>
</evidence>
<keyword evidence="7 9" id="KW-1133">Transmembrane helix</keyword>
<dbReference type="CDD" id="cd07346">
    <property type="entry name" value="ABC_6TM_exporters"/>
    <property type="match status" value="1"/>
</dbReference>
<feature type="transmembrane region" description="Helical" evidence="9">
    <location>
        <begin position="248"/>
        <end position="270"/>
    </location>
</feature>
<feature type="transmembrane region" description="Helical" evidence="9">
    <location>
        <begin position="165"/>
        <end position="184"/>
    </location>
</feature>
<dbReference type="AlphaFoldDB" id="R7B2C7"/>
<dbReference type="InterPro" id="IPR027417">
    <property type="entry name" value="P-loop_NTPase"/>
</dbReference>
<evidence type="ECO:0000256" key="3">
    <source>
        <dbReference type="ARBA" id="ARBA00022475"/>
    </source>
</evidence>
<gene>
    <name evidence="12" type="ORF">BN656_02004</name>
</gene>
<dbReference type="GO" id="GO:0016887">
    <property type="term" value="F:ATP hydrolysis activity"/>
    <property type="evidence" value="ECO:0007669"/>
    <property type="project" value="InterPro"/>
</dbReference>
<evidence type="ECO:0000256" key="8">
    <source>
        <dbReference type="ARBA" id="ARBA00023136"/>
    </source>
</evidence>
<dbReference type="SUPFAM" id="SSF52540">
    <property type="entry name" value="P-loop containing nucleoside triphosphate hydrolases"/>
    <property type="match status" value="1"/>
</dbReference>
<dbReference type="InterPro" id="IPR039421">
    <property type="entry name" value="Type_1_exporter"/>
</dbReference>
<evidence type="ECO:0008006" key="14">
    <source>
        <dbReference type="Google" id="ProtNLM"/>
    </source>
</evidence>
<dbReference type="InterPro" id="IPR036640">
    <property type="entry name" value="ABC1_TM_sf"/>
</dbReference>
<dbReference type="SMART" id="SM00382">
    <property type="entry name" value="AAA"/>
    <property type="match status" value="1"/>
</dbReference>
<comment type="subcellular location">
    <subcellularLocation>
        <location evidence="1">Cell membrane</location>
        <topology evidence="1">Multi-pass membrane protein</topology>
    </subcellularLocation>
</comment>
<organism evidence="12 13">
    <name type="scientific">Bacteroides pectinophilus CAG:437</name>
    <dbReference type="NCBI Taxonomy" id="1263051"/>
    <lineage>
        <taxon>Bacteria</taxon>
        <taxon>Bacillati</taxon>
        <taxon>Bacillota</taxon>
        <taxon>Clostridia</taxon>
        <taxon>Eubacteriales</taxon>
    </lineage>
</organism>
<keyword evidence="3" id="KW-1003">Cell membrane</keyword>
<comment type="caution">
    <text evidence="12">The sequence shown here is derived from an EMBL/GenBank/DDBJ whole genome shotgun (WGS) entry which is preliminary data.</text>
</comment>